<comment type="similarity">
    <text evidence="2 6">Belongs to the FPP/GGPP synthase family.</text>
</comment>
<evidence type="ECO:0000313" key="8">
    <source>
        <dbReference type="Proteomes" id="UP001519331"/>
    </source>
</evidence>
<dbReference type="Gene3D" id="1.10.600.10">
    <property type="entry name" value="Farnesyl Diphosphate Synthase"/>
    <property type="match status" value="1"/>
</dbReference>
<dbReference type="GO" id="GO:0000010">
    <property type="term" value="F:heptaprenyl diphosphate synthase activity"/>
    <property type="evidence" value="ECO:0007669"/>
    <property type="project" value="UniProtKB-EC"/>
</dbReference>
<dbReference type="EC" id="2.5.1.30" evidence="7"/>
<dbReference type="Pfam" id="PF00348">
    <property type="entry name" value="polyprenyl_synt"/>
    <property type="match status" value="1"/>
</dbReference>
<dbReference type="PANTHER" id="PTHR12001">
    <property type="entry name" value="GERANYLGERANYL PYROPHOSPHATE SYNTHASE"/>
    <property type="match status" value="1"/>
</dbReference>
<dbReference type="PROSITE" id="PS00444">
    <property type="entry name" value="POLYPRENYL_SYNTHASE_2"/>
    <property type="match status" value="1"/>
</dbReference>
<evidence type="ECO:0000256" key="5">
    <source>
        <dbReference type="ARBA" id="ARBA00022842"/>
    </source>
</evidence>
<gene>
    <name evidence="7" type="ORF">JOF45_000114</name>
</gene>
<protein>
    <submittedName>
        <fullName evidence="7">Heptaprenyl diphosphate synthase</fullName>
        <ecNumber evidence="7">2.5.1.30</ecNumber>
    </submittedName>
</protein>
<keyword evidence="4" id="KW-0479">Metal-binding</keyword>
<evidence type="ECO:0000313" key="7">
    <source>
        <dbReference type="EMBL" id="MBP2317095.1"/>
    </source>
</evidence>
<comment type="caution">
    <text evidence="7">The sequence shown here is derived from an EMBL/GenBank/DDBJ whole genome shotgun (WGS) entry which is preliminary data.</text>
</comment>
<name>A0ABS4SY25_9MICC</name>
<dbReference type="SUPFAM" id="SSF48576">
    <property type="entry name" value="Terpenoid synthases"/>
    <property type="match status" value="1"/>
</dbReference>
<dbReference type="InterPro" id="IPR033749">
    <property type="entry name" value="Polyprenyl_synt_CS"/>
</dbReference>
<dbReference type="InterPro" id="IPR008949">
    <property type="entry name" value="Isoprenoid_synthase_dom_sf"/>
</dbReference>
<dbReference type="EMBL" id="JAGINX010000001">
    <property type="protein sequence ID" value="MBP2317095.1"/>
    <property type="molecule type" value="Genomic_DNA"/>
</dbReference>
<evidence type="ECO:0000256" key="2">
    <source>
        <dbReference type="ARBA" id="ARBA00006706"/>
    </source>
</evidence>
<keyword evidence="3 6" id="KW-0808">Transferase</keyword>
<comment type="cofactor">
    <cofactor evidence="1">
        <name>Mg(2+)</name>
        <dbReference type="ChEBI" id="CHEBI:18420"/>
    </cofactor>
</comment>
<dbReference type="PANTHER" id="PTHR12001:SF69">
    <property type="entry name" value="ALL TRANS-POLYPRENYL-DIPHOSPHATE SYNTHASE PDSS1"/>
    <property type="match status" value="1"/>
</dbReference>
<dbReference type="Proteomes" id="UP001519331">
    <property type="component" value="Unassembled WGS sequence"/>
</dbReference>
<evidence type="ECO:0000256" key="3">
    <source>
        <dbReference type="ARBA" id="ARBA00022679"/>
    </source>
</evidence>
<evidence type="ECO:0000256" key="1">
    <source>
        <dbReference type="ARBA" id="ARBA00001946"/>
    </source>
</evidence>
<organism evidence="7 8">
    <name type="scientific">Nesterenkonia lacusekhoensis</name>
    <dbReference type="NCBI Taxonomy" id="150832"/>
    <lineage>
        <taxon>Bacteria</taxon>
        <taxon>Bacillati</taxon>
        <taxon>Actinomycetota</taxon>
        <taxon>Actinomycetes</taxon>
        <taxon>Micrococcales</taxon>
        <taxon>Micrococcaceae</taxon>
        <taxon>Nesterenkonia</taxon>
    </lineage>
</organism>
<proteinExistence type="inferred from homology"/>
<sequence length="351" mass="36562">MTDSSPGTSAEQAVKLPAGFEVLTADEDLAAEVYDALNDVEARLLEALSSPDQTADTSARYLAEAGGKRVRPLLTVLTSMLADGISPDVLQAAVVMEMTHLATLYHDDVMDSAPVRRGAPSAHEVWGNSVAILAGDLILARASQMMSELGEEGTRIQARTFERLVMGQLHETVGVAEGADAKEHYLSVIADKTGSLVASAAWLGAHYGGCSAEVTRMLEEYGEAVGVAFQLADDVIDLTADGEASGKTPGTDLREGVPTLPVLLLREKAAAQGEESAAAQQVLGLVDGDLSSDEALAEAAAAVVAHPVMEEAWRTAQGWAAKAKAAIAPLPESTVKTALNSFADAVVERDG</sequence>
<evidence type="ECO:0000256" key="4">
    <source>
        <dbReference type="ARBA" id="ARBA00022723"/>
    </source>
</evidence>
<dbReference type="SFLD" id="SFLDG01017">
    <property type="entry name" value="Polyprenyl_Transferase_Like"/>
    <property type="match status" value="1"/>
</dbReference>
<keyword evidence="5" id="KW-0460">Magnesium</keyword>
<keyword evidence="8" id="KW-1185">Reference proteome</keyword>
<reference evidence="7 8" key="1">
    <citation type="submission" date="2021-03" db="EMBL/GenBank/DDBJ databases">
        <title>Sequencing the genomes of 1000 actinobacteria strains.</title>
        <authorList>
            <person name="Klenk H.-P."/>
        </authorList>
    </citation>
    <scope>NUCLEOTIDE SEQUENCE [LARGE SCALE GENOMIC DNA]</scope>
    <source>
        <strain evidence="7 8">DSM 12544</strain>
    </source>
</reference>
<dbReference type="InterPro" id="IPR000092">
    <property type="entry name" value="Polyprenyl_synt"/>
</dbReference>
<dbReference type="SFLD" id="SFLDS00005">
    <property type="entry name" value="Isoprenoid_Synthase_Type_I"/>
    <property type="match status" value="1"/>
</dbReference>
<dbReference type="RefSeq" id="WP_210047318.1">
    <property type="nucleotide sequence ID" value="NZ_JAGINX010000001.1"/>
</dbReference>
<accession>A0ABS4SY25</accession>
<dbReference type="CDD" id="cd00685">
    <property type="entry name" value="Trans_IPPS_HT"/>
    <property type="match status" value="1"/>
</dbReference>
<evidence type="ECO:0000256" key="6">
    <source>
        <dbReference type="RuleBase" id="RU004466"/>
    </source>
</evidence>